<dbReference type="InterPro" id="IPR050256">
    <property type="entry name" value="Glycosyltransferase_2"/>
</dbReference>
<proteinExistence type="predicted"/>
<keyword evidence="4 7" id="KW-0812">Transmembrane</keyword>
<name>A0A7K3WPE1_9FLAO</name>
<evidence type="ECO:0000256" key="3">
    <source>
        <dbReference type="ARBA" id="ARBA00022679"/>
    </source>
</evidence>
<comment type="caution">
    <text evidence="9">The sequence shown here is derived from an EMBL/GenBank/DDBJ whole genome shotgun (WGS) entry which is preliminary data.</text>
</comment>
<feature type="domain" description="Glycosyltransferase 2-like" evidence="8">
    <location>
        <begin position="8"/>
        <end position="170"/>
    </location>
</feature>
<evidence type="ECO:0000256" key="1">
    <source>
        <dbReference type="ARBA" id="ARBA00004141"/>
    </source>
</evidence>
<dbReference type="Gene3D" id="3.90.550.10">
    <property type="entry name" value="Spore Coat Polysaccharide Biosynthesis Protein SpsA, Chain A"/>
    <property type="match status" value="1"/>
</dbReference>
<accession>A0A7K3WPE1</accession>
<sequence>MIDKPLISVVSPVYRAEGIVAELVSRTKKALSEITEEYEILLVNDGSPDNSWEEIRAEANLDQRVKGINLSRNFGQHQALLCALQLSKGDYVVAMDCDLQDNPEFIPELFLEIQKGFDLVYTSKKRIGHSRNKNVFAFLFNKVFNYLIDSPQQASSSDVGTYSILSRKVVDAFCQVNDYERHYLMTLRWLGFDSSTITISHNKRKTGRSSYTFGKLLLHAINGITYQSDKLLRLNITVGFIIATVAFLAGLIIIILYFTQGFLSGWTSMIVTLFFMLGVLLISVGILGIYIGKIFDQVKDRPKFIIKEITNQ</sequence>
<dbReference type="RefSeq" id="WP_163284609.1">
    <property type="nucleotide sequence ID" value="NZ_JAAGVY010000011.1"/>
</dbReference>
<dbReference type="GO" id="GO:0005886">
    <property type="term" value="C:plasma membrane"/>
    <property type="evidence" value="ECO:0007669"/>
    <property type="project" value="TreeGrafter"/>
</dbReference>
<dbReference type="InterPro" id="IPR029044">
    <property type="entry name" value="Nucleotide-diphossugar_trans"/>
</dbReference>
<feature type="transmembrane region" description="Helical" evidence="7">
    <location>
        <begin position="270"/>
        <end position="291"/>
    </location>
</feature>
<dbReference type="CDD" id="cd04187">
    <property type="entry name" value="DPM1_like_bac"/>
    <property type="match status" value="1"/>
</dbReference>
<dbReference type="Pfam" id="PF00535">
    <property type="entry name" value="Glycos_transf_2"/>
    <property type="match status" value="1"/>
</dbReference>
<dbReference type="EMBL" id="JAAGVY010000011">
    <property type="protein sequence ID" value="NEN23406.1"/>
    <property type="molecule type" value="Genomic_DNA"/>
</dbReference>
<dbReference type="InterPro" id="IPR001173">
    <property type="entry name" value="Glyco_trans_2-like"/>
</dbReference>
<evidence type="ECO:0000256" key="2">
    <source>
        <dbReference type="ARBA" id="ARBA00022676"/>
    </source>
</evidence>
<keyword evidence="2" id="KW-0328">Glycosyltransferase</keyword>
<keyword evidence="3 9" id="KW-0808">Transferase</keyword>
<evidence type="ECO:0000256" key="5">
    <source>
        <dbReference type="ARBA" id="ARBA00022989"/>
    </source>
</evidence>
<keyword evidence="10" id="KW-1185">Reference proteome</keyword>
<dbReference type="AlphaFoldDB" id="A0A7K3WPE1"/>
<dbReference type="SUPFAM" id="SSF53448">
    <property type="entry name" value="Nucleotide-diphospho-sugar transferases"/>
    <property type="match status" value="1"/>
</dbReference>
<feature type="transmembrane region" description="Helical" evidence="7">
    <location>
        <begin position="236"/>
        <end position="258"/>
    </location>
</feature>
<evidence type="ECO:0000256" key="7">
    <source>
        <dbReference type="SAM" id="Phobius"/>
    </source>
</evidence>
<evidence type="ECO:0000256" key="4">
    <source>
        <dbReference type="ARBA" id="ARBA00022692"/>
    </source>
</evidence>
<dbReference type="Proteomes" id="UP000486602">
    <property type="component" value="Unassembled WGS sequence"/>
</dbReference>
<reference evidence="9 10" key="1">
    <citation type="submission" date="2020-02" db="EMBL/GenBank/DDBJ databases">
        <title>Out from the shadows clarifying the taxonomy of the family Cryomorphaceae and related taxa by utilizing the GTDB taxonomic framework.</title>
        <authorList>
            <person name="Bowman J.P."/>
        </authorList>
    </citation>
    <scope>NUCLEOTIDE SEQUENCE [LARGE SCALE GENOMIC DNA]</scope>
    <source>
        <strain evidence="9 10">QSSC 1-22</strain>
    </source>
</reference>
<comment type="subcellular location">
    <subcellularLocation>
        <location evidence="1">Membrane</location>
        <topology evidence="1">Multi-pass membrane protein</topology>
    </subcellularLocation>
</comment>
<evidence type="ECO:0000259" key="8">
    <source>
        <dbReference type="Pfam" id="PF00535"/>
    </source>
</evidence>
<dbReference type="PANTHER" id="PTHR48090:SF1">
    <property type="entry name" value="PROPHAGE BACTOPRENOL GLUCOSYL TRANSFERASE HOMOLOG"/>
    <property type="match status" value="1"/>
</dbReference>
<gene>
    <name evidence="9" type="ORF">G3O08_07825</name>
</gene>
<dbReference type="GO" id="GO:0016757">
    <property type="term" value="F:glycosyltransferase activity"/>
    <property type="evidence" value="ECO:0007669"/>
    <property type="project" value="UniProtKB-KW"/>
</dbReference>
<dbReference type="PANTHER" id="PTHR48090">
    <property type="entry name" value="UNDECAPRENYL-PHOSPHATE 4-DEOXY-4-FORMAMIDO-L-ARABINOSE TRANSFERASE-RELATED"/>
    <property type="match status" value="1"/>
</dbReference>
<organism evidence="9 10">
    <name type="scientific">Cryomorpha ignava</name>
    <dbReference type="NCBI Taxonomy" id="101383"/>
    <lineage>
        <taxon>Bacteria</taxon>
        <taxon>Pseudomonadati</taxon>
        <taxon>Bacteroidota</taxon>
        <taxon>Flavobacteriia</taxon>
        <taxon>Flavobacteriales</taxon>
        <taxon>Cryomorphaceae</taxon>
        <taxon>Cryomorpha</taxon>
    </lineage>
</organism>
<keyword evidence="6 7" id="KW-0472">Membrane</keyword>
<protein>
    <submittedName>
        <fullName evidence="9">Glycosyltransferase family 2 protein</fullName>
    </submittedName>
</protein>
<evidence type="ECO:0000313" key="9">
    <source>
        <dbReference type="EMBL" id="NEN23406.1"/>
    </source>
</evidence>
<evidence type="ECO:0000256" key="6">
    <source>
        <dbReference type="ARBA" id="ARBA00023136"/>
    </source>
</evidence>
<evidence type="ECO:0000313" key="10">
    <source>
        <dbReference type="Proteomes" id="UP000486602"/>
    </source>
</evidence>
<keyword evidence="5 7" id="KW-1133">Transmembrane helix</keyword>